<proteinExistence type="predicted"/>
<feature type="non-terminal residue" evidence="2">
    <location>
        <position position="107"/>
    </location>
</feature>
<dbReference type="InterPro" id="IPR036770">
    <property type="entry name" value="Ankyrin_rpt-contain_sf"/>
</dbReference>
<evidence type="ECO:0000313" key="2">
    <source>
        <dbReference type="EMBL" id="KAF4711840.1"/>
    </source>
</evidence>
<evidence type="ECO:0000256" key="1">
    <source>
        <dbReference type="PROSITE-ProRule" id="PRU00023"/>
    </source>
</evidence>
<dbReference type="Pfam" id="PF00023">
    <property type="entry name" value="Ank"/>
    <property type="match status" value="1"/>
</dbReference>
<feature type="non-terminal residue" evidence="2">
    <location>
        <position position="1"/>
    </location>
</feature>
<gene>
    <name evidence="2" type="ORF">FOZ63_023761</name>
</gene>
<dbReference type="AlphaFoldDB" id="A0A7J6QWX7"/>
<dbReference type="Gene3D" id="1.25.40.20">
    <property type="entry name" value="Ankyrin repeat-containing domain"/>
    <property type="match status" value="1"/>
</dbReference>
<keyword evidence="3" id="KW-1185">Reference proteome</keyword>
<name>A0A7J6QWX7_PEROL</name>
<reference evidence="2 3" key="1">
    <citation type="submission" date="2020-04" db="EMBL/GenBank/DDBJ databases">
        <title>Perkinsus olseni comparative genomics.</title>
        <authorList>
            <person name="Bogema D.R."/>
        </authorList>
    </citation>
    <scope>NUCLEOTIDE SEQUENCE [LARGE SCALE GENOMIC DNA]</scope>
    <source>
        <strain evidence="2 3">ATCC PRA-207</strain>
    </source>
</reference>
<comment type="caution">
    <text evidence="2">The sequence shown here is derived from an EMBL/GenBank/DDBJ whole genome shotgun (WGS) entry which is preliminary data.</text>
</comment>
<keyword evidence="1" id="KW-0040">ANK repeat</keyword>
<evidence type="ECO:0000313" key="3">
    <source>
        <dbReference type="Proteomes" id="UP000553632"/>
    </source>
</evidence>
<organism evidence="2 3">
    <name type="scientific">Perkinsus olseni</name>
    <name type="common">Perkinsus atlanticus</name>
    <dbReference type="NCBI Taxonomy" id="32597"/>
    <lineage>
        <taxon>Eukaryota</taxon>
        <taxon>Sar</taxon>
        <taxon>Alveolata</taxon>
        <taxon>Perkinsozoa</taxon>
        <taxon>Perkinsea</taxon>
        <taxon>Perkinsida</taxon>
        <taxon>Perkinsidae</taxon>
        <taxon>Perkinsus</taxon>
    </lineage>
</organism>
<dbReference type="PROSITE" id="PS50297">
    <property type="entry name" value="ANK_REP_REGION"/>
    <property type="match status" value="1"/>
</dbReference>
<accession>A0A7J6QWX7</accession>
<dbReference type="EMBL" id="JABANO010030461">
    <property type="protein sequence ID" value="KAF4711840.1"/>
    <property type="molecule type" value="Genomic_DNA"/>
</dbReference>
<dbReference type="SUPFAM" id="SSF48403">
    <property type="entry name" value="Ankyrin repeat"/>
    <property type="match status" value="1"/>
</dbReference>
<sequence>SDEVLAVSMAKRCIDDFGANVNYVNPRTGECPLHAAAVRTDGGMEMLSLLLDRGADAGVQNSMGCTPADILIDAHQFQAAETVLLAMKSQHGLDAVRRLVNSQVGAA</sequence>
<dbReference type="InterPro" id="IPR002110">
    <property type="entry name" value="Ankyrin_rpt"/>
</dbReference>
<dbReference type="PROSITE" id="PS50088">
    <property type="entry name" value="ANK_REPEAT"/>
    <property type="match status" value="1"/>
</dbReference>
<feature type="repeat" description="ANK" evidence="1">
    <location>
        <begin position="28"/>
        <end position="62"/>
    </location>
</feature>
<dbReference type="Proteomes" id="UP000553632">
    <property type="component" value="Unassembled WGS sequence"/>
</dbReference>
<protein>
    <submittedName>
        <fullName evidence="2">Uncharacterized protein</fullName>
    </submittedName>
</protein>